<keyword evidence="9 24" id="KW-0732">Signal</keyword>
<dbReference type="PROSITE" id="PS00108">
    <property type="entry name" value="PROTEIN_KINASE_ST"/>
    <property type="match status" value="1"/>
</dbReference>
<comment type="subcellular location">
    <subcellularLocation>
        <location evidence="1">Membrane</location>
        <topology evidence="1">Single-pass type I membrane protein</topology>
    </subcellularLocation>
</comment>
<keyword evidence="12 22" id="KW-0547">Nucleotide-binding</keyword>
<dbReference type="Gene3D" id="1.10.510.10">
    <property type="entry name" value="Transferase(Phosphotransferase) domain 1"/>
    <property type="match status" value="1"/>
</dbReference>
<evidence type="ECO:0000259" key="25">
    <source>
        <dbReference type="PROSITE" id="PS50011"/>
    </source>
</evidence>
<feature type="signal peptide" evidence="24">
    <location>
        <begin position="1"/>
        <end position="19"/>
    </location>
</feature>
<dbReference type="FunFam" id="3.80.10.10:FF:000129">
    <property type="entry name" value="Leucine-rich repeat receptor-like kinase"/>
    <property type="match status" value="1"/>
</dbReference>
<keyword evidence="19" id="KW-0325">Glycoprotein</keyword>
<evidence type="ECO:0000256" key="11">
    <source>
        <dbReference type="ARBA" id="ARBA00022737"/>
    </source>
</evidence>
<evidence type="ECO:0000256" key="18">
    <source>
        <dbReference type="ARBA" id="ARBA00023170"/>
    </source>
</evidence>
<evidence type="ECO:0000256" key="13">
    <source>
        <dbReference type="ARBA" id="ARBA00022777"/>
    </source>
</evidence>
<evidence type="ECO:0000256" key="21">
    <source>
        <dbReference type="ARBA" id="ARBA00048679"/>
    </source>
</evidence>
<dbReference type="KEGG" id="cqi:110714944"/>
<evidence type="ECO:0000256" key="6">
    <source>
        <dbReference type="ARBA" id="ARBA00022614"/>
    </source>
</evidence>
<evidence type="ECO:0000256" key="17">
    <source>
        <dbReference type="ARBA" id="ARBA00023157"/>
    </source>
</evidence>
<evidence type="ECO:0000256" key="9">
    <source>
        <dbReference type="ARBA" id="ARBA00022729"/>
    </source>
</evidence>
<evidence type="ECO:0000256" key="12">
    <source>
        <dbReference type="ARBA" id="ARBA00022741"/>
    </source>
</evidence>
<dbReference type="GeneID" id="110714944"/>
<dbReference type="SMR" id="A0A803LZH6"/>
<dbReference type="PANTHER" id="PTHR47986">
    <property type="entry name" value="OSJNBA0070M12.3 PROTEIN"/>
    <property type="match status" value="1"/>
</dbReference>
<gene>
    <name evidence="26" type="primary">LOC110714944</name>
</gene>
<evidence type="ECO:0000256" key="19">
    <source>
        <dbReference type="ARBA" id="ARBA00023180"/>
    </source>
</evidence>
<dbReference type="InterPro" id="IPR008271">
    <property type="entry name" value="Ser/Thr_kinase_AS"/>
</dbReference>
<proteinExistence type="inferred from homology"/>
<comment type="catalytic activity">
    <reaction evidence="21">
        <text>L-seryl-[protein] + ATP = O-phospho-L-seryl-[protein] + ADP + H(+)</text>
        <dbReference type="Rhea" id="RHEA:17989"/>
        <dbReference type="Rhea" id="RHEA-COMP:9863"/>
        <dbReference type="Rhea" id="RHEA-COMP:11604"/>
        <dbReference type="ChEBI" id="CHEBI:15378"/>
        <dbReference type="ChEBI" id="CHEBI:29999"/>
        <dbReference type="ChEBI" id="CHEBI:30616"/>
        <dbReference type="ChEBI" id="CHEBI:83421"/>
        <dbReference type="ChEBI" id="CHEBI:456216"/>
        <dbReference type="EC" id="2.7.11.1"/>
    </reaction>
</comment>
<evidence type="ECO:0000256" key="20">
    <source>
        <dbReference type="ARBA" id="ARBA00047899"/>
    </source>
</evidence>
<keyword evidence="8 23" id="KW-0812">Transmembrane</keyword>
<dbReference type="Pfam" id="PF08263">
    <property type="entry name" value="LRRNT_2"/>
    <property type="match status" value="2"/>
</dbReference>
<dbReference type="InterPro" id="IPR013210">
    <property type="entry name" value="LRR_N_plant-typ"/>
</dbReference>
<evidence type="ECO:0000256" key="23">
    <source>
        <dbReference type="SAM" id="Phobius"/>
    </source>
</evidence>
<evidence type="ECO:0000256" key="14">
    <source>
        <dbReference type="ARBA" id="ARBA00022840"/>
    </source>
</evidence>
<dbReference type="InterPro" id="IPR052422">
    <property type="entry name" value="Auxin_Ser/Thr_Kinase"/>
</dbReference>
<dbReference type="Gene3D" id="3.80.10.10">
    <property type="entry name" value="Ribonuclease Inhibitor"/>
    <property type="match status" value="2"/>
</dbReference>
<keyword evidence="5" id="KW-0597">Phosphoprotein</keyword>
<keyword evidence="6" id="KW-0433">Leucine-rich repeat</keyword>
<keyword evidence="15 23" id="KW-1133">Transmembrane helix</keyword>
<dbReference type="FunFam" id="1.10.510.10:FF:000248">
    <property type="entry name" value="S-receptor-like kinase 5"/>
    <property type="match status" value="1"/>
</dbReference>
<dbReference type="PANTHER" id="PTHR47986:SF10">
    <property type="entry name" value="RECEPTOR-LIKE KINASE TMK4"/>
    <property type="match status" value="1"/>
</dbReference>
<keyword evidence="11" id="KW-0677">Repeat</keyword>
<accession>A0A803LZH6</accession>
<keyword evidence="13" id="KW-0418">Kinase</keyword>
<evidence type="ECO:0000256" key="1">
    <source>
        <dbReference type="ARBA" id="ARBA00004479"/>
    </source>
</evidence>
<dbReference type="PROSITE" id="PS50011">
    <property type="entry name" value="PROTEIN_KINASE_DOM"/>
    <property type="match status" value="1"/>
</dbReference>
<keyword evidence="7" id="KW-0808">Transferase</keyword>
<comment type="catalytic activity">
    <reaction evidence="20">
        <text>L-threonyl-[protein] + ATP = O-phospho-L-threonyl-[protein] + ADP + H(+)</text>
        <dbReference type="Rhea" id="RHEA:46608"/>
        <dbReference type="Rhea" id="RHEA-COMP:11060"/>
        <dbReference type="Rhea" id="RHEA-COMP:11605"/>
        <dbReference type="ChEBI" id="CHEBI:15378"/>
        <dbReference type="ChEBI" id="CHEBI:30013"/>
        <dbReference type="ChEBI" id="CHEBI:30616"/>
        <dbReference type="ChEBI" id="CHEBI:61977"/>
        <dbReference type="ChEBI" id="CHEBI:456216"/>
        <dbReference type="EC" id="2.7.11.1"/>
    </reaction>
</comment>
<dbReference type="Pfam" id="PF00069">
    <property type="entry name" value="Pkinase"/>
    <property type="match status" value="1"/>
</dbReference>
<dbReference type="GO" id="GO:0016020">
    <property type="term" value="C:membrane"/>
    <property type="evidence" value="ECO:0007669"/>
    <property type="project" value="UniProtKB-SubCell"/>
</dbReference>
<evidence type="ECO:0000313" key="27">
    <source>
        <dbReference type="Proteomes" id="UP000596660"/>
    </source>
</evidence>
<dbReference type="SUPFAM" id="SSF56112">
    <property type="entry name" value="Protein kinase-like (PK-like)"/>
    <property type="match status" value="1"/>
</dbReference>
<evidence type="ECO:0000256" key="3">
    <source>
        <dbReference type="ARBA" id="ARBA00012513"/>
    </source>
</evidence>
<name>A0A803LZH6_CHEQI</name>
<evidence type="ECO:0000256" key="2">
    <source>
        <dbReference type="ARBA" id="ARBA00008684"/>
    </source>
</evidence>
<dbReference type="AlphaFoldDB" id="A0A803LZH6"/>
<keyword evidence="17" id="KW-1015">Disulfide bond</keyword>
<dbReference type="InterPro" id="IPR001611">
    <property type="entry name" value="Leu-rich_rpt"/>
</dbReference>
<keyword evidence="27" id="KW-1185">Reference proteome</keyword>
<dbReference type="EnsemblPlants" id="AUR62020877-RA">
    <property type="protein sequence ID" value="AUR62020877-RA:cds"/>
    <property type="gene ID" value="AUR62020877"/>
</dbReference>
<evidence type="ECO:0000256" key="10">
    <source>
        <dbReference type="ARBA" id="ARBA00022734"/>
    </source>
</evidence>
<evidence type="ECO:0000256" key="8">
    <source>
        <dbReference type="ARBA" id="ARBA00022692"/>
    </source>
</evidence>
<evidence type="ECO:0000256" key="22">
    <source>
        <dbReference type="PROSITE-ProRule" id="PRU10141"/>
    </source>
</evidence>
<dbReference type="SUPFAM" id="SSF52058">
    <property type="entry name" value="L domain-like"/>
    <property type="match status" value="2"/>
</dbReference>
<reference evidence="26" key="1">
    <citation type="journal article" date="2017" name="Nature">
        <title>The genome of Chenopodium quinoa.</title>
        <authorList>
            <person name="Jarvis D.E."/>
            <person name="Ho Y.S."/>
            <person name="Lightfoot D.J."/>
            <person name="Schmoeckel S.M."/>
            <person name="Li B."/>
            <person name="Borm T.J.A."/>
            <person name="Ohyanagi H."/>
            <person name="Mineta K."/>
            <person name="Michell C.T."/>
            <person name="Saber N."/>
            <person name="Kharbatia N.M."/>
            <person name="Rupper R.R."/>
            <person name="Sharp A.R."/>
            <person name="Dally N."/>
            <person name="Boughton B.A."/>
            <person name="Woo Y.H."/>
            <person name="Gao G."/>
            <person name="Schijlen E.G.W.M."/>
            <person name="Guo X."/>
            <person name="Momin A.A."/>
            <person name="Negrao S."/>
            <person name="Al-Babili S."/>
            <person name="Gehring C."/>
            <person name="Roessner U."/>
            <person name="Jung C."/>
            <person name="Murphy K."/>
            <person name="Arold S.T."/>
            <person name="Gojobori T."/>
            <person name="van der Linden C.G."/>
            <person name="van Loo E.N."/>
            <person name="Jellen E.N."/>
            <person name="Maughan P.J."/>
            <person name="Tester M."/>
        </authorList>
    </citation>
    <scope>NUCLEOTIDE SEQUENCE [LARGE SCALE GENOMIC DNA]</scope>
    <source>
        <strain evidence="26">cv. PI 614886</strain>
    </source>
</reference>
<keyword evidence="16 23" id="KW-0472">Membrane</keyword>
<evidence type="ECO:0000256" key="24">
    <source>
        <dbReference type="SAM" id="SignalP"/>
    </source>
</evidence>
<evidence type="ECO:0000256" key="4">
    <source>
        <dbReference type="ARBA" id="ARBA00022527"/>
    </source>
</evidence>
<sequence>MEMVILFFLTLLSFTTTFADDKSAMDDFLKAFGSSPPSGWDSATDFCKWKGVNCDNGNRVTSINLASLSLKITLPSSINTLSQLTTLSLQNIELIGPLPSLANLTLLQTVFLDNNNFTSIPSGAFSGLFSLQTLSLSFNEDLAPWQFPSELTDSPSLRSFYVNNANMEGPIPDVFGSFPGLQNLRLSYNNLSGSLPGSFNGSAIQNFWVNNQVGGLLTGPIDVVSGMTQLAQVWLHANSFTGSIPDLSACTEIFDLQLRDNKFTGILPPSIVSLPELENFTINNNSIQGPLPDFPKTVEVQLRNNHFCRNVTGDCDPQVTALLNIAGALGYPIKLADAWIGNDACNSWIFVTCDSSHRVVSVNFAKQGFSGTISPAFANLTSLTELNLSNNNLNGTIPASLASLPKLKKIDLTNNDISGKVPRFSPGVILLVSGNKNIGKHVAPPGSPGSGGSSSSESGGGSKSSFIPYASVAAVVITVVVLMMFMYKCYRKKRQRIESQEEGESFSQLAPNFPVKFSYQSLMDATNNFDVKKKLGVGGFGSVFEGSLRIGTKIAVKRLDNLGQGRKEFLAEVQTIGCIHHVNLVKLVGYCAENKHRLLVYEYLSNGSLDKWIFSANPRGILRWDAKRKIILQIAKGLAYLHEECQKRIAHLDVKPQNVLLDDALNAKISDFGLAKLFDKDESYVMTQMRGTRGYLAPEWLGRKITEIADVYSYGVVVLEVVFGRKNLDYSQPEESTLIQLVKQKVEECQLFDLLNECNEDTRQNVEDVEKIIKIALWCLHTEPTRRPVMSMVVKLLEGHGGAIALEAITDYSCAILNTDGHPSIEPITQLSDSVLSGPR</sequence>
<keyword evidence="14 22" id="KW-0067">ATP-binding</keyword>
<keyword evidence="4" id="KW-0723">Serine/threonine-protein kinase</keyword>
<dbReference type="PROSITE" id="PS00107">
    <property type="entry name" value="PROTEIN_KINASE_ATP"/>
    <property type="match status" value="1"/>
</dbReference>
<evidence type="ECO:0000256" key="5">
    <source>
        <dbReference type="ARBA" id="ARBA00022553"/>
    </source>
</evidence>
<dbReference type="Pfam" id="PF00560">
    <property type="entry name" value="LRR_1"/>
    <property type="match status" value="1"/>
</dbReference>
<dbReference type="InterPro" id="IPR032675">
    <property type="entry name" value="LRR_dom_sf"/>
</dbReference>
<evidence type="ECO:0000256" key="16">
    <source>
        <dbReference type="ARBA" id="ARBA00023136"/>
    </source>
</evidence>
<dbReference type="EC" id="2.7.11.1" evidence="3"/>
<dbReference type="OMA" id="CAENKHR"/>
<dbReference type="InterPro" id="IPR017441">
    <property type="entry name" value="Protein_kinase_ATP_BS"/>
</dbReference>
<feature type="binding site" evidence="22">
    <location>
        <position position="557"/>
    </location>
    <ligand>
        <name>ATP</name>
        <dbReference type="ChEBI" id="CHEBI:30616"/>
    </ligand>
</feature>
<feature type="domain" description="Protein kinase" evidence="25">
    <location>
        <begin position="529"/>
        <end position="803"/>
    </location>
</feature>
<dbReference type="GO" id="GO:0004674">
    <property type="term" value="F:protein serine/threonine kinase activity"/>
    <property type="evidence" value="ECO:0007669"/>
    <property type="project" value="UniProtKB-KW"/>
</dbReference>
<dbReference type="GO" id="GO:0030246">
    <property type="term" value="F:carbohydrate binding"/>
    <property type="evidence" value="ECO:0007669"/>
    <property type="project" value="UniProtKB-KW"/>
</dbReference>
<dbReference type="GO" id="GO:0005524">
    <property type="term" value="F:ATP binding"/>
    <property type="evidence" value="ECO:0007669"/>
    <property type="project" value="UniProtKB-UniRule"/>
</dbReference>
<dbReference type="OrthoDB" id="1729886at2759"/>
<dbReference type="Gene3D" id="3.30.200.20">
    <property type="entry name" value="Phosphorylase Kinase, domain 1"/>
    <property type="match status" value="1"/>
</dbReference>
<keyword evidence="10" id="KW-0430">Lectin</keyword>
<dbReference type="InterPro" id="IPR000719">
    <property type="entry name" value="Prot_kinase_dom"/>
</dbReference>
<dbReference type="PROSITE" id="PS51450">
    <property type="entry name" value="LRR"/>
    <property type="match status" value="1"/>
</dbReference>
<feature type="transmembrane region" description="Helical" evidence="23">
    <location>
        <begin position="466"/>
        <end position="487"/>
    </location>
</feature>
<dbReference type="Gramene" id="AUR62020877-RA">
    <property type="protein sequence ID" value="AUR62020877-RA:cds"/>
    <property type="gene ID" value="AUR62020877"/>
</dbReference>
<dbReference type="SMART" id="SM00369">
    <property type="entry name" value="LRR_TYP"/>
    <property type="match status" value="3"/>
</dbReference>
<comment type="similarity">
    <text evidence="2">Belongs to the protein kinase superfamily. Ser/Thr protein kinase family.</text>
</comment>
<reference evidence="26" key="2">
    <citation type="submission" date="2021-03" db="UniProtKB">
        <authorList>
            <consortium name="EnsemblPlants"/>
        </authorList>
    </citation>
    <scope>IDENTIFICATION</scope>
</reference>
<organism evidence="26 27">
    <name type="scientific">Chenopodium quinoa</name>
    <name type="common">Quinoa</name>
    <dbReference type="NCBI Taxonomy" id="63459"/>
    <lineage>
        <taxon>Eukaryota</taxon>
        <taxon>Viridiplantae</taxon>
        <taxon>Streptophyta</taxon>
        <taxon>Embryophyta</taxon>
        <taxon>Tracheophyta</taxon>
        <taxon>Spermatophyta</taxon>
        <taxon>Magnoliopsida</taxon>
        <taxon>eudicotyledons</taxon>
        <taxon>Gunneridae</taxon>
        <taxon>Pentapetalae</taxon>
        <taxon>Caryophyllales</taxon>
        <taxon>Chenopodiaceae</taxon>
        <taxon>Chenopodioideae</taxon>
        <taxon>Atripliceae</taxon>
        <taxon>Chenopodium</taxon>
    </lineage>
</organism>
<feature type="chain" id="PRO_5031384681" description="non-specific serine/threonine protein kinase" evidence="24">
    <location>
        <begin position="20"/>
        <end position="840"/>
    </location>
</feature>
<dbReference type="FunFam" id="3.30.200.20:FF:000178">
    <property type="entry name" value="serine/threonine-protein kinase PBS1-like"/>
    <property type="match status" value="1"/>
</dbReference>
<protein>
    <recommendedName>
        <fullName evidence="3">non-specific serine/threonine protein kinase</fullName>
        <ecNumber evidence="3">2.7.11.1</ecNumber>
    </recommendedName>
</protein>
<dbReference type="Pfam" id="PF13855">
    <property type="entry name" value="LRR_8"/>
    <property type="match status" value="1"/>
</dbReference>
<dbReference type="SMART" id="SM00220">
    <property type="entry name" value="S_TKc"/>
    <property type="match status" value="1"/>
</dbReference>
<dbReference type="Proteomes" id="UP000596660">
    <property type="component" value="Unplaced"/>
</dbReference>
<dbReference type="InterPro" id="IPR003591">
    <property type="entry name" value="Leu-rich_rpt_typical-subtyp"/>
</dbReference>
<dbReference type="InterPro" id="IPR011009">
    <property type="entry name" value="Kinase-like_dom_sf"/>
</dbReference>
<evidence type="ECO:0000313" key="26">
    <source>
        <dbReference type="EnsemblPlants" id="AUR62020877-RA:cds"/>
    </source>
</evidence>
<evidence type="ECO:0000256" key="7">
    <source>
        <dbReference type="ARBA" id="ARBA00022679"/>
    </source>
</evidence>
<evidence type="ECO:0000256" key="15">
    <source>
        <dbReference type="ARBA" id="ARBA00022989"/>
    </source>
</evidence>
<dbReference type="RefSeq" id="XP_021749188.1">
    <property type="nucleotide sequence ID" value="XM_021893496.1"/>
</dbReference>
<keyword evidence="18" id="KW-0675">Receptor</keyword>
<dbReference type="FunFam" id="3.80.10.10:FF:000190">
    <property type="entry name" value="Receptor-like kinase TMK4"/>
    <property type="match status" value="1"/>
</dbReference>